<dbReference type="InterPro" id="IPR009097">
    <property type="entry name" value="Cyclic_Pdiesterase"/>
</dbReference>
<dbReference type="OrthoDB" id="514292at2759"/>
<proteinExistence type="predicted"/>
<dbReference type="AlphaFoldDB" id="A0A2G5C3T1"/>
<dbReference type="PANTHER" id="PTHR28141">
    <property type="entry name" value="2',3'-CYCLIC-NUCLEOTIDE 3'-PHOSPHODIESTERASE"/>
    <property type="match status" value="1"/>
</dbReference>
<organism evidence="1 2">
    <name type="scientific">Aquilegia coerulea</name>
    <name type="common">Rocky mountain columbine</name>
    <dbReference type="NCBI Taxonomy" id="218851"/>
    <lineage>
        <taxon>Eukaryota</taxon>
        <taxon>Viridiplantae</taxon>
        <taxon>Streptophyta</taxon>
        <taxon>Embryophyta</taxon>
        <taxon>Tracheophyta</taxon>
        <taxon>Spermatophyta</taxon>
        <taxon>Magnoliopsida</taxon>
        <taxon>Ranunculales</taxon>
        <taxon>Ranunculaceae</taxon>
        <taxon>Thalictroideae</taxon>
        <taxon>Aquilegia</taxon>
    </lineage>
</organism>
<dbReference type="EMBL" id="KZ305118">
    <property type="protein sequence ID" value="PIA25948.1"/>
    <property type="molecule type" value="Genomic_DNA"/>
</dbReference>
<dbReference type="FunFam" id="3.90.1140.10:FF:000007">
    <property type="entry name" value="Cyclic phosphodiesterase"/>
    <property type="match status" value="1"/>
</dbReference>
<dbReference type="GO" id="GO:0004113">
    <property type="term" value="F:2',3'-cyclic-nucleotide 3'-phosphodiesterase activity"/>
    <property type="evidence" value="ECO:0007669"/>
    <property type="project" value="TreeGrafter"/>
</dbReference>
<sequence>MESSGSEISATTETQKNVYSVWGIPSKNVTERLKKLMENLRSEFGGPEFEPHVTVVGAIQLTQSDAIHNFNLACQGVKPYTAKVNSVSTGTFFYQCVYLLLHPSNQVLEASAHCSRHFGYLSSSPYMPHASLLYGDLTEEEKQRAKEKAEAFDASVSSLSFQISRLALYKTDTEDKTLKSWEKIADYDLV</sequence>
<evidence type="ECO:0008006" key="3">
    <source>
        <dbReference type="Google" id="ProtNLM"/>
    </source>
</evidence>
<dbReference type="InterPro" id="IPR012386">
    <property type="entry name" value="Cyclic-nucl_3Pdiesterase"/>
</dbReference>
<protein>
    <recommendedName>
        <fullName evidence="3">RNA ligase/cyclic nucleotide phosphodiesterase family protein</fullName>
    </recommendedName>
</protein>
<dbReference type="PIRSF" id="PIRSF017903">
    <property type="entry name" value="CPDase_plant"/>
    <property type="match status" value="1"/>
</dbReference>
<reference evidence="1 2" key="1">
    <citation type="submission" date="2017-09" db="EMBL/GenBank/DDBJ databases">
        <title>WGS assembly of Aquilegia coerulea Goldsmith.</title>
        <authorList>
            <person name="Hodges S."/>
            <person name="Kramer E."/>
            <person name="Nordborg M."/>
            <person name="Tomkins J."/>
            <person name="Borevitz J."/>
            <person name="Derieg N."/>
            <person name="Yan J."/>
            <person name="Mihaltcheva S."/>
            <person name="Hayes R.D."/>
            <person name="Rokhsar D."/>
        </authorList>
    </citation>
    <scope>NUCLEOTIDE SEQUENCE [LARGE SCALE GENOMIC DNA]</scope>
    <source>
        <strain evidence="2">cv. Goldsmith</strain>
    </source>
</reference>
<accession>A0A2G5C3T1</accession>
<dbReference type="STRING" id="218851.A0A2G5C3T1"/>
<dbReference type="SUPFAM" id="SSF55144">
    <property type="entry name" value="LigT-like"/>
    <property type="match status" value="1"/>
</dbReference>
<dbReference type="Gene3D" id="3.90.1140.10">
    <property type="entry name" value="Cyclic phosphodiesterase"/>
    <property type="match status" value="1"/>
</dbReference>
<dbReference type="FunCoup" id="A0A2G5C3T1">
    <property type="interactions" value="42"/>
</dbReference>
<dbReference type="Proteomes" id="UP000230069">
    <property type="component" value="Unassembled WGS sequence"/>
</dbReference>
<dbReference type="InParanoid" id="A0A2G5C3T1"/>
<dbReference type="PANTHER" id="PTHR28141:SF1">
    <property type="entry name" value="2',3'-CYCLIC-NUCLEOTIDE 3'-PHOSPHODIESTERASE"/>
    <property type="match status" value="1"/>
</dbReference>
<name>A0A2G5C3T1_AQUCA</name>
<dbReference type="Pfam" id="PF07823">
    <property type="entry name" value="CPDase"/>
    <property type="match status" value="1"/>
</dbReference>
<gene>
    <name evidence="1" type="ORF">AQUCO_10200011v1</name>
</gene>
<keyword evidence="2" id="KW-1185">Reference proteome</keyword>
<evidence type="ECO:0000313" key="1">
    <source>
        <dbReference type="EMBL" id="PIA25948.1"/>
    </source>
</evidence>
<evidence type="ECO:0000313" key="2">
    <source>
        <dbReference type="Proteomes" id="UP000230069"/>
    </source>
</evidence>
<dbReference type="GO" id="GO:0009187">
    <property type="term" value="P:cyclic nucleotide metabolic process"/>
    <property type="evidence" value="ECO:0007669"/>
    <property type="project" value="TreeGrafter"/>
</dbReference>